<dbReference type="GO" id="GO:0016973">
    <property type="term" value="P:poly(A)+ mRNA export from nucleus"/>
    <property type="evidence" value="ECO:0007669"/>
    <property type="project" value="TreeGrafter"/>
</dbReference>
<dbReference type="Proteomes" id="UP000821837">
    <property type="component" value="Chromosome 8"/>
</dbReference>
<evidence type="ECO:0000313" key="5">
    <source>
        <dbReference type="EMBL" id="KAH7940296.1"/>
    </source>
</evidence>
<evidence type="ECO:0000313" key="6">
    <source>
        <dbReference type="Proteomes" id="UP000821837"/>
    </source>
</evidence>
<dbReference type="AlphaFoldDB" id="A0A9D4SR12"/>
<evidence type="ECO:0000256" key="1">
    <source>
        <dbReference type="ARBA" id="ARBA00022553"/>
    </source>
</evidence>
<sequence length="61" mass="6470">MSDVDIGKLKVVELKAELQARGLDTKGNKAVLVKRLQDAIDSSESGGNSGECGRAKRADKL</sequence>
<gene>
    <name evidence="5" type="ORF">HPB52_023010</name>
</gene>
<comment type="similarity">
    <text evidence="2">Belongs to the SAP domain-containing ribonucleoprotein family.</text>
</comment>
<dbReference type="GO" id="GO:0005634">
    <property type="term" value="C:nucleus"/>
    <property type="evidence" value="ECO:0007669"/>
    <property type="project" value="TreeGrafter"/>
</dbReference>
<dbReference type="PANTHER" id="PTHR46551">
    <property type="entry name" value="SAP DOMAIN-CONTAINING RIBONUCLEOPROTEIN"/>
    <property type="match status" value="1"/>
</dbReference>
<feature type="domain" description="SAP" evidence="4">
    <location>
        <begin position="6"/>
        <end position="40"/>
    </location>
</feature>
<dbReference type="PROSITE" id="PS50800">
    <property type="entry name" value="SAP"/>
    <property type="match status" value="1"/>
</dbReference>
<keyword evidence="6" id="KW-1185">Reference proteome</keyword>
<keyword evidence="1" id="KW-0597">Phosphoprotein</keyword>
<dbReference type="SUPFAM" id="SSF68906">
    <property type="entry name" value="SAP domain"/>
    <property type="match status" value="1"/>
</dbReference>
<protein>
    <recommendedName>
        <fullName evidence="4">SAP domain-containing protein</fullName>
    </recommendedName>
</protein>
<feature type="region of interest" description="Disordered" evidence="3">
    <location>
        <begin position="40"/>
        <end position="61"/>
    </location>
</feature>
<dbReference type="InterPro" id="IPR003034">
    <property type="entry name" value="SAP_dom"/>
</dbReference>
<evidence type="ECO:0000259" key="4">
    <source>
        <dbReference type="PROSITE" id="PS50800"/>
    </source>
</evidence>
<dbReference type="InterPro" id="IPR052240">
    <property type="entry name" value="SAP_domain_ribonucleoprotein"/>
</dbReference>
<evidence type="ECO:0000256" key="3">
    <source>
        <dbReference type="SAM" id="MobiDB-lite"/>
    </source>
</evidence>
<organism evidence="5 6">
    <name type="scientific">Rhipicephalus sanguineus</name>
    <name type="common">Brown dog tick</name>
    <name type="synonym">Ixodes sanguineus</name>
    <dbReference type="NCBI Taxonomy" id="34632"/>
    <lineage>
        <taxon>Eukaryota</taxon>
        <taxon>Metazoa</taxon>
        <taxon>Ecdysozoa</taxon>
        <taxon>Arthropoda</taxon>
        <taxon>Chelicerata</taxon>
        <taxon>Arachnida</taxon>
        <taxon>Acari</taxon>
        <taxon>Parasitiformes</taxon>
        <taxon>Ixodida</taxon>
        <taxon>Ixodoidea</taxon>
        <taxon>Ixodidae</taxon>
        <taxon>Rhipicephalinae</taxon>
        <taxon>Rhipicephalus</taxon>
        <taxon>Rhipicephalus</taxon>
    </lineage>
</organism>
<proteinExistence type="inferred from homology"/>
<dbReference type="SMART" id="SM00513">
    <property type="entry name" value="SAP"/>
    <property type="match status" value="1"/>
</dbReference>
<reference evidence="5" key="1">
    <citation type="journal article" date="2020" name="Cell">
        <title>Large-Scale Comparative Analyses of Tick Genomes Elucidate Their Genetic Diversity and Vector Capacities.</title>
        <authorList>
            <consortium name="Tick Genome and Microbiome Consortium (TIGMIC)"/>
            <person name="Jia N."/>
            <person name="Wang J."/>
            <person name="Shi W."/>
            <person name="Du L."/>
            <person name="Sun Y."/>
            <person name="Zhan W."/>
            <person name="Jiang J.F."/>
            <person name="Wang Q."/>
            <person name="Zhang B."/>
            <person name="Ji P."/>
            <person name="Bell-Sakyi L."/>
            <person name="Cui X.M."/>
            <person name="Yuan T.T."/>
            <person name="Jiang B.G."/>
            <person name="Yang W.F."/>
            <person name="Lam T.T."/>
            <person name="Chang Q.C."/>
            <person name="Ding S.J."/>
            <person name="Wang X.J."/>
            <person name="Zhu J.G."/>
            <person name="Ruan X.D."/>
            <person name="Zhao L."/>
            <person name="Wei J.T."/>
            <person name="Ye R.Z."/>
            <person name="Que T.C."/>
            <person name="Du C.H."/>
            <person name="Zhou Y.H."/>
            <person name="Cheng J.X."/>
            <person name="Dai P.F."/>
            <person name="Guo W.B."/>
            <person name="Han X.H."/>
            <person name="Huang E.J."/>
            <person name="Li L.F."/>
            <person name="Wei W."/>
            <person name="Gao Y.C."/>
            <person name="Liu J.Z."/>
            <person name="Shao H.Z."/>
            <person name="Wang X."/>
            <person name="Wang C.C."/>
            <person name="Yang T.C."/>
            <person name="Huo Q.B."/>
            <person name="Li W."/>
            <person name="Chen H.Y."/>
            <person name="Chen S.E."/>
            <person name="Zhou L.G."/>
            <person name="Ni X.B."/>
            <person name="Tian J.H."/>
            <person name="Sheng Y."/>
            <person name="Liu T."/>
            <person name="Pan Y.S."/>
            <person name="Xia L.Y."/>
            <person name="Li J."/>
            <person name="Zhao F."/>
            <person name="Cao W.C."/>
        </authorList>
    </citation>
    <scope>NUCLEOTIDE SEQUENCE</scope>
    <source>
        <strain evidence="5">Rsan-2018</strain>
    </source>
</reference>
<dbReference type="InterPro" id="IPR036361">
    <property type="entry name" value="SAP_dom_sf"/>
</dbReference>
<evidence type="ECO:0000256" key="2">
    <source>
        <dbReference type="ARBA" id="ARBA00046328"/>
    </source>
</evidence>
<dbReference type="Pfam" id="PF02037">
    <property type="entry name" value="SAP"/>
    <property type="match status" value="1"/>
</dbReference>
<dbReference type="PANTHER" id="PTHR46551:SF1">
    <property type="entry name" value="SAP DOMAIN-CONTAINING RIBONUCLEOPROTEIN"/>
    <property type="match status" value="1"/>
</dbReference>
<reference evidence="5" key="2">
    <citation type="submission" date="2021-09" db="EMBL/GenBank/DDBJ databases">
        <authorList>
            <person name="Jia N."/>
            <person name="Wang J."/>
            <person name="Shi W."/>
            <person name="Du L."/>
            <person name="Sun Y."/>
            <person name="Zhan W."/>
            <person name="Jiang J."/>
            <person name="Wang Q."/>
            <person name="Zhang B."/>
            <person name="Ji P."/>
            <person name="Sakyi L.B."/>
            <person name="Cui X."/>
            <person name="Yuan T."/>
            <person name="Jiang B."/>
            <person name="Yang W."/>
            <person name="Lam T.T.-Y."/>
            <person name="Chang Q."/>
            <person name="Ding S."/>
            <person name="Wang X."/>
            <person name="Zhu J."/>
            <person name="Ruan X."/>
            <person name="Zhao L."/>
            <person name="Wei J."/>
            <person name="Que T."/>
            <person name="Du C."/>
            <person name="Cheng J."/>
            <person name="Dai P."/>
            <person name="Han X."/>
            <person name="Huang E."/>
            <person name="Gao Y."/>
            <person name="Liu J."/>
            <person name="Shao H."/>
            <person name="Ye R."/>
            <person name="Li L."/>
            <person name="Wei W."/>
            <person name="Wang X."/>
            <person name="Wang C."/>
            <person name="Huo Q."/>
            <person name="Li W."/>
            <person name="Guo W."/>
            <person name="Chen H."/>
            <person name="Chen S."/>
            <person name="Zhou L."/>
            <person name="Zhou L."/>
            <person name="Ni X."/>
            <person name="Tian J."/>
            <person name="Zhou Y."/>
            <person name="Sheng Y."/>
            <person name="Liu T."/>
            <person name="Pan Y."/>
            <person name="Xia L."/>
            <person name="Li J."/>
            <person name="Zhao F."/>
            <person name="Cao W."/>
        </authorList>
    </citation>
    <scope>NUCLEOTIDE SEQUENCE</scope>
    <source>
        <strain evidence="5">Rsan-2018</strain>
        <tissue evidence="5">Larvae</tissue>
    </source>
</reference>
<dbReference type="EMBL" id="JABSTV010001254">
    <property type="protein sequence ID" value="KAH7940296.1"/>
    <property type="molecule type" value="Genomic_DNA"/>
</dbReference>
<dbReference type="VEuPathDB" id="VectorBase:RSAN_056289"/>
<dbReference type="Gene3D" id="1.10.720.30">
    <property type="entry name" value="SAP domain"/>
    <property type="match status" value="1"/>
</dbReference>
<comment type="caution">
    <text evidence="5">The sequence shown here is derived from an EMBL/GenBank/DDBJ whole genome shotgun (WGS) entry which is preliminary data.</text>
</comment>
<name>A0A9D4SR12_RHISA</name>
<accession>A0A9D4SR12</accession>